<dbReference type="PANTHER" id="PTHR34512">
    <property type="entry name" value="CELL SURFACE PROTEIN"/>
    <property type="match status" value="1"/>
</dbReference>
<name>A0A7W5E434_9BACT</name>
<evidence type="ECO:0000256" key="1">
    <source>
        <dbReference type="SAM" id="SignalP"/>
    </source>
</evidence>
<keyword evidence="4" id="KW-1185">Reference proteome</keyword>
<dbReference type="AlphaFoldDB" id="A0A7W5E434"/>
<dbReference type="SMART" id="SM00564">
    <property type="entry name" value="PQQ"/>
    <property type="match status" value="6"/>
</dbReference>
<evidence type="ECO:0000259" key="2">
    <source>
        <dbReference type="Pfam" id="PF13360"/>
    </source>
</evidence>
<feature type="signal peptide" evidence="1">
    <location>
        <begin position="1"/>
        <end position="23"/>
    </location>
</feature>
<feature type="domain" description="Pyrrolo-quinoline quinone repeat" evidence="2">
    <location>
        <begin position="238"/>
        <end position="382"/>
    </location>
</feature>
<dbReference type="GO" id="GO:0004601">
    <property type="term" value="F:peroxidase activity"/>
    <property type="evidence" value="ECO:0007669"/>
    <property type="project" value="UniProtKB-KW"/>
</dbReference>
<dbReference type="InterPro" id="IPR018391">
    <property type="entry name" value="PQQ_b-propeller_rpt"/>
</dbReference>
<feature type="chain" id="PRO_5031244452" evidence="1">
    <location>
        <begin position="24"/>
        <end position="453"/>
    </location>
</feature>
<keyword evidence="1" id="KW-0732">Signal</keyword>
<sequence>MTAAIARLTFTALAVLSVFHLGANDILHASDNQPVASPPLPTWTMSRADIGASGAVPQTLPRDLKILWETQTEEAIETTPVSDGVRVYITDVMGSVEALDAQTGKSIWRRSFDTGFVAPAGLYLPSSVTPSDSIETAKLPVIDVQKSITDASSDPLSNDDTTGRTSGFEQPLLIVGDVEGNVEAMNPETGESLWKFTTDGEINAAPAFFAVPLQRDPSSSNAEKSEQFEIRLLQTSQDGCLYCLNAHTGELVWKYETGDQIRCAASIGSGKTFLGGCDGALHIVDLATGEAAREAMPLGGPTGSTPAVIGDEVFLPIMDGAVFAFNPTSGEIRWKFEDPERLQEYRSSPAIGPDRIIVGSNNKHIDALDRKTGERIWRKTLRRRADASPLIAGDDVWIASTDGLLQRLSLADGEETWSFESRGKFIAAPAILGDRLIIADDDGLVRCFAAPSP</sequence>
<dbReference type="InterPro" id="IPR002372">
    <property type="entry name" value="PQQ_rpt_dom"/>
</dbReference>
<feature type="domain" description="Pyrrolo-quinoline quinone repeat" evidence="2">
    <location>
        <begin position="65"/>
        <end position="109"/>
    </location>
</feature>
<evidence type="ECO:0000313" key="4">
    <source>
        <dbReference type="Proteomes" id="UP000536179"/>
    </source>
</evidence>
<dbReference type="EMBL" id="JACHXU010000028">
    <property type="protein sequence ID" value="MBB3209840.1"/>
    <property type="molecule type" value="Genomic_DNA"/>
</dbReference>
<organism evidence="3 4">
    <name type="scientific">Aporhodopirellula rubra</name>
    <dbReference type="NCBI Taxonomy" id="980271"/>
    <lineage>
        <taxon>Bacteria</taxon>
        <taxon>Pseudomonadati</taxon>
        <taxon>Planctomycetota</taxon>
        <taxon>Planctomycetia</taxon>
        <taxon>Pirellulales</taxon>
        <taxon>Pirellulaceae</taxon>
        <taxon>Aporhodopirellula</taxon>
    </lineage>
</organism>
<reference evidence="3 4" key="1">
    <citation type="submission" date="2020-08" db="EMBL/GenBank/DDBJ databases">
        <title>Genomic Encyclopedia of Type Strains, Phase III (KMG-III): the genomes of soil and plant-associated and newly described type strains.</title>
        <authorList>
            <person name="Whitman W."/>
        </authorList>
    </citation>
    <scope>NUCLEOTIDE SEQUENCE [LARGE SCALE GENOMIC DNA]</scope>
    <source>
        <strain evidence="3 4">CECT 8075</strain>
    </source>
</reference>
<dbReference type="Gene3D" id="2.130.10.10">
    <property type="entry name" value="YVTN repeat-like/Quinoprotein amine dehydrogenase"/>
    <property type="match status" value="2"/>
</dbReference>
<evidence type="ECO:0000313" key="3">
    <source>
        <dbReference type="EMBL" id="MBB3209840.1"/>
    </source>
</evidence>
<dbReference type="InterPro" id="IPR015943">
    <property type="entry name" value="WD40/YVTN_repeat-like_dom_sf"/>
</dbReference>
<dbReference type="Proteomes" id="UP000536179">
    <property type="component" value="Unassembled WGS sequence"/>
</dbReference>
<keyword evidence="3" id="KW-0575">Peroxidase</keyword>
<comment type="caution">
    <text evidence="3">The sequence shown here is derived from an EMBL/GenBank/DDBJ whole genome shotgun (WGS) entry which is preliminary data.</text>
</comment>
<dbReference type="Pfam" id="PF13360">
    <property type="entry name" value="PQQ_2"/>
    <property type="match status" value="2"/>
</dbReference>
<gene>
    <name evidence="3" type="ORF">FHS27_005685</name>
</gene>
<dbReference type="SUPFAM" id="SSF50998">
    <property type="entry name" value="Quinoprotein alcohol dehydrogenase-like"/>
    <property type="match status" value="1"/>
</dbReference>
<protein>
    <submittedName>
        <fullName evidence="3">AhpD family alkylhydroperoxidase</fullName>
    </submittedName>
</protein>
<accession>A0A7W5E434</accession>
<dbReference type="RefSeq" id="WP_184308764.1">
    <property type="nucleotide sequence ID" value="NZ_JACHXU010000028.1"/>
</dbReference>
<keyword evidence="3" id="KW-0560">Oxidoreductase</keyword>
<dbReference type="InterPro" id="IPR011047">
    <property type="entry name" value="Quinoprotein_ADH-like_sf"/>
</dbReference>
<dbReference type="PANTHER" id="PTHR34512:SF30">
    <property type="entry name" value="OUTER MEMBRANE PROTEIN ASSEMBLY FACTOR BAMB"/>
    <property type="match status" value="1"/>
</dbReference>
<proteinExistence type="predicted"/>